<comment type="function">
    <text evidence="6">Axonemal protein which is implicated in axonemal and/or peri-axonemal structure assembly and regulates flagellum assembly and beating and therefore sperm motility.</text>
</comment>
<evidence type="ECO:0000256" key="1">
    <source>
        <dbReference type="ARBA" id="ARBA00004496"/>
    </source>
</evidence>
<dbReference type="GO" id="GO:0003341">
    <property type="term" value="P:cilium movement"/>
    <property type="evidence" value="ECO:0007669"/>
    <property type="project" value="TreeGrafter"/>
</dbReference>
<evidence type="ECO:0000256" key="5">
    <source>
        <dbReference type="ARBA" id="ARBA00040665"/>
    </source>
</evidence>
<dbReference type="Proteomes" id="UP000593565">
    <property type="component" value="Unassembled WGS sequence"/>
</dbReference>
<name>A0A7J6A6R9_AMEME</name>
<keyword evidence="3" id="KW-0677">Repeat</keyword>
<dbReference type="InterPro" id="IPR019734">
    <property type="entry name" value="TPR_rpt"/>
</dbReference>
<evidence type="ECO:0000256" key="4">
    <source>
        <dbReference type="ARBA" id="ARBA00022803"/>
    </source>
</evidence>
<dbReference type="SMART" id="SM00028">
    <property type="entry name" value="TPR"/>
    <property type="match status" value="4"/>
</dbReference>
<protein>
    <recommendedName>
        <fullName evidence="5">Tetratricopeptide repeat protein 29</fullName>
    </recommendedName>
</protein>
<dbReference type="InterPro" id="IPR051476">
    <property type="entry name" value="Bac_ResReg_Asp_Phosphatase"/>
</dbReference>
<dbReference type="SUPFAM" id="SSF48452">
    <property type="entry name" value="TPR-like"/>
    <property type="match status" value="1"/>
</dbReference>
<keyword evidence="8" id="KW-1185">Reference proteome</keyword>
<sequence length="452" mass="51672">MASAVFPHQKPRFLPDINEKSSVKASLHGKEMKKSNRGSAERERILTTTMNADEIAQFRYSLHQNLCVSMLQEGFHGSFKKFSSLLKRWKDERLAAGPDSELWLQRSLEEQPDKLKMLREHLTRAEAAQRADQFVEVYESHLALAKFFSEPEDMWLRHHFYKLSLKAARKVKTDSSRREAEASAHLAHLYLERGDLELAQEHFEMFHHLAVGQSWQDESGHTHLSRACERLCRVYTLLAQTQLQCGEYRAAIQLLNQAYEMAKEAGDKTLEGEAVYRVGLAYQSMGNQTTAKQFLNMFMEISTALGDMESLGKAYKAIAKSLESEGNISDAIEHLQKYLEVCQENNQHEHLQDAYMCLGSIHVSRAHYERGCEYFTQAFEMACSLNSNPCIQKAQLCVGIARAHSMLRAYTSHLQVNKPPNISTLISWKETQEDKFHETLCESTGSTLQLDL</sequence>
<evidence type="ECO:0000313" key="7">
    <source>
        <dbReference type="EMBL" id="KAF4078535.1"/>
    </source>
</evidence>
<reference evidence="7 8" key="1">
    <citation type="submission" date="2020-02" db="EMBL/GenBank/DDBJ databases">
        <title>A chromosome-scale genome assembly of the black bullhead catfish (Ameiurus melas).</title>
        <authorList>
            <person name="Wen M."/>
            <person name="Zham M."/>
            <person name="Cabau C."/>
            <person name="Klopp C."/>
            <person name="Donnadieu C."/>
            <person name="Roques C."/>
            <person name="Bouchez O."/>
            <person name="Lampietro C."/>
            <person name="Jouanno E."/>
            <person name="Herpin A."/>
            <person name="Louis A."/>
            <person name="Berthelot C."/>
            <person name="Parey E."/>
            <person name="Roest-Crollius H."/>
            <person name="Braasch I."/>
            <person name="Postlethwait J."/>
            <person name="Robinson-Rechavi M."/>
            <person name="Echchiki A."/>
            <person name="Begum T."/>
            <person name="Montfort J."/>
            <person name="Schartl M."/>
            <person name="Bobe J."/>
            <person name="Guiguen Y."/>
        </authorList>
    </citation>
    <scope>NUCLEOTIDE SEQUENCE [LARGE SCALE GENOMIC DNA]</scope>
    <source>
        <strain evidence="7">M_S1</strain>
        <tissue evidence="7">Blood</tissue>
    </source>
</reference>
<dbReference type="Pfam" id="PF13181">
    <property type="entry name" value="TPR_8"/>
    <property type="match status" value="1"/>
</dbReference>
<dbReference type="Gene3D" id="1.25.40.10">
    <property type="entry name" value="Tetratricopeptide repeat domain"/>
    <property type="match status" value="2"/>
</dbReference>
<dbReference type="PANTHER" id="PTHR46630:SF1">
    <property type="entry name" value="TETRATRICOPEPTIDE REPEAT PROTEIN 29"/>
    <property type="match status" value="1"/>
</dbReference>
<dbReference type="PANTHER" id="PTHR46630">
    <property type="entry name" value="TETRATRICOPEPTIDE REPEAT PROTEIN 29"/>
    <property type="match status" value="1"/>
</dbReference>
<dbReference type="GO" id="GO:0036126">
    <property type="term" value="C:sperm flagellum"/>
    <property type="evidence" value="ECO:0007669"/>
    <property type="project" value="TreeGrafter"/>
</dbReference>
<dbReference type="GO" id="GO:0005737">
    <property type="term" value="C:cytoplasm"/>
    <property type="evidence" value="ECO:0007669"/>
    <property type="project" value="UniProtKB-SubCell"/>
</dbReference>
<keyword evidence="4" id="KW-0802">TPR repeat</keyword>
<evidence type="ECO:0000256" key="2">
    <source>
        <dbReference type="ARBA" id="ARBA00022490"/>
    </source>
</evidence>
<evidence type="ECO:0000256" key="6">
    <source>
        <dbReference type="ARBA" id="ARBA00044739"/>
    </source>
</evidence>
<gene>
    <name evidence="7" type="ORF">AMELA_G00200180</name>
</gene>
<dbReference type="AlphaFoldDB" id="A0A7J6A6R9"/>
<accession>A0A7J6A6R9</accession>
<comment type="subcellular location">
    <subcellularLocation>
        <location evidence="1">Cytoplasm</location>
    </subcellularLocation>
</comment>
<proteinExistence type="predicted"/>
<evidence type="ECO:0000256" key="3">
    <source>
        <dbReference type="ARBA" id="ARBA00022737"/>
    </source>
</evidence>
<evidence type="ECO:0000313" key="8">
    <source>
        <dbReference type="Proteomes" id="UP000593565"/>
    </source>
</evidence>
<dbReference type="InterPro" id="IPR011990">
    <property type="entry name" value="TPR-like_helical_dom_sf"/>
</dbReference>
<keyword evidence="2" id="KW-0963">Cytoplasm</keyword>
<organism evidence="7 8">
    <name type="scientific">Ameiurus melas</name>
    <name type="common">Black bullhead</name>
    <name type="synonym">Silurus melas</name>
    <dbReference type="NCBI Taxonomy" id="219545"/>
    <lineage>
        <taxon>Eukaryota</taxon>
        <taxon>Metazoa</taxon>
        <taxon>Chordata</taxon>
        <taxon>Craniata</taxon>
        <taxon>Vertebrata</taxon>
        <taxon>Euteleostomi</taxon>
        <taxon>Actinopterygii</taxon>
        <taxon>Neopterygii</taxon>
        <taxon>Teleostei</taxon>
        <taxon>Ostariophysi</taxon>
        <taxon>Siluriformes</taxon>
        <taxon>Ictaluridae</taxon>
        <taxon>Ameiurus</taxon>
    </lineage>
</organism>
<dbReference type="EMBL" id="JAAGNN010000017">
    <property type="protein sequence ID" value="KAF4078535.1"/>
    <property type="molecule type" value="Genomic_DNA"/>
</dbReference>
<comment type="caution">
    <text evidence="7">The sequence shown here is derived from an EMBL/GenBank/DDBJ whole genome shotgun (WGS) entry which is preliminary data.</text>
</comment>